<evidence type="ECO:0000313" key="4">
    <source>
        <dbReference type="Proteomes" id="UP000318413"/>
    </source>
</evidence>
<dbReference type="EMBL" id="RCZK01000005">
    <property type="protein sequence ID" value="TPG12823.1"/>
    <property type="molecule type" value="Genomic_DNA"/>
</dbReference>
<dbReference type="SUPFAM" id="SSF51338">
    <property type="entry name" value="Composite domain of metallo-dependent hydrolases"/>
    <property type="match status" value="1"/>
</dbReference>
<dbReference type="OrthoDB" id="9782972at2"/>
<dbReference type="SUPFAM" id="SSF51556">
    <property type="entry name" value="Metallo-dependent hydrolases"/>
    <property type="match status" value="1"/>
</dbReference>
<proteinExistence type="predicted"/>
<dbReference type="InterPro" id="IPR051781">
    <property type="entry name" value="Metallo-dep_Hydrolase"/>
</dbReference>
<sequence length="203" mass="20869">MLKAIAAIALALATAAAQAETYAIQAGRLIVDAAAPARAASTLIITDGRITRIDDGATAPAGATVVDMRDKTVMPGLIDVHVHLTSDANLPWYETLRPKYSESYAAVTGVKNALITARAGFTTVRDVGSSGTSAIAVRDAIRDGSVPGPRIKVSGQPLSMIGGHADPAVGLSPDLRDALSTTPGMFTVCTGTEECSKAVRRLA</sequence>
<dbReference type="PANTHER" id="PTHR43135:SF3">
    <property type="entry name" value="ALPHA-D-RIBOSE 1-METHYLPHOSPHONATE 5-TRIPHOSPHATE DIPHOSPHATASE"/>
    <property type="match status" value="1"/>
</dbReference>
<feature type="chain" id="PRO_5021422788" evidence="1">
    <location>
        <begin position="20"/>
        <end position="203"/>
    </location>
</feature>
<dbReference type="Gene3D" id="3.20.20.140">
    <property type="entry name" value="Metal-dependent hydrolases"/>
    <property type="match status" value="1"/>
</dbReference>
<dbReference type="InterPro" id="IPR032466">
    <property type="entry name" value="Metal_Hydrolase"/>
</dbReference>
<reference evidence="3 4" key="1">
    <citation type="journal article" date="2019" name="Environ. Microbiol.">
        <title>Species interactions and distinct microbial communities in high Arctic permafrost affected cryosols are associated with the CH4 and CO2 gas fluxes.</title>
        <authorList>
            <person name="Altshuler I."/>
            <person name="Hamel J."/>
            <person name="Turney S."/>
            <person name="Magnuson E."/>
            <person name="Levesque R."/>
            <person name="Greer C."/>
            <person name="Whyte L.G."/>
        </authorList>
    </citation>
    <scope>NUCLEOTIDE SEQUENCE [LARGE SCALE GENOMIC DNA]</scope>
    <source>
        <strain evidence="3 4">S5.1</strain>
    </source>
</reference>
<dbReference type="PANTHER" id="PTHR43135">
    <property type="entry name" value="ALPHA-D-RIBOSE 1-METHYLPHOSPHONATE 5-TRIPHOSPHATE DIPHOSPHATASE"/>
    <property type="match status" value="1"/>
</dbReference>
<dbReference type="RefSeq" id="WP_140870059.1">
    <property type="nucleotide sequence ID" value="NZ_RCZK01000005.1"/>
</dbReference>
<evidence type="ECO:0000259" key="2">
    <source>
        <dbReference type="Pfam" id="PF01979"/>
    </source>
</evidence>
<dbReference type="Pfam" id="PF01979">
    <property type="entry name" value="Amidohydro_1"/>
    <property type="match status" value="1"/>
</dbReference>
<protein>
    <submittedName>
        <fullName evidence="3">Amidohydrolase family protein</fullName>
    </submittedName>
</protein>
<dbReference type="GO" id="GO:0016810">
    <property type="term" value="F:hydrolase activity, acting on carbon-nitrogen (but not peptide) bonds"/>
    <property type="evidence" value="ECO:0007669"/>
    <property type="project" value="InterPro"/>
</dbReference>
<name>A0A502CJ32_9SPHN</name>
<dbReference type="InterPro" id="IPR006680">
    <property type="entry name" value="Amidohydro-rel"/>
</dbReference>
<evidence type="ECO:0000313" key="3">
    <source>
        <dbReference type="EMBL" id="TPG12823.1"/>
    </source>
</evidence>
<evidence type="ECO:0000256" key="1">
    <source>
        <dbReference type="SAM" id="SignalP"/>
    </source>
</evidence>
<dbReference type="InterPro" id="IPR011059">
    <property type="entry name" value="Metal-dep_hydrolase_composite"/>
</dbReference>
<organism evidence="3 4">
    <name type="scientific">Sphingomonas oligophenolica</name>
    <dbReference type="NCBI Taxonomy" id="301154"/>
    <lineage>
        <taxon>Bacteria</taxon>
        <taxon>Pseudomonadati</taxon>
        <taxon>Pseudomonadota</taxon>
        <taxon>Alphaproteobacteria</taxon>
        <taxon>Sphingomonadales</taxon>
        <taxon>Sphingomonadaceae</taxon>
        <taxon>Sphingomonas</taxon>
    </lineage>
</organism>
<accession>A0A502CJ32</accession>
<keyword evidence="4" id="KW-1185">Reference proteome</keyword>
<gene>
    <name evidence="3" type="ORF">EAH84_07385</name>
</gene>
<dbReference type="AlphaFoldDB" id="A0A502CJ32"/>
<feature type="signal peptide" evidence="1">
    <location>
        <begin position="1"/>
        <end position="19"/>
    </location>
</feature>
<dbReference type="Gene3D" id="2.30.40.10">
    <property type="entry name" value="Urease, subunit C, domain 1"/>
    <property type="match status" value="1"/>
</dbReference>
<dbReference type="Proteomes" id="UP000318413">
    <property type="component" value="Unassembled WGS sequence"/>
</dbReference>
<keyword evidence="3" id="KW-0378">Hydrolase</keyword>
<keyword evidence="1" id="KW-0732">Signal</keyword>
<feature type="non-terminal residue" evidence="3">
    <location>
        <position position="203"/>
    </location>
</feature>
<feature type="domain" description="Amidohydrolase-related" evidence="2">
    <location>
        <begin position="72"/>
        <end position="176"/>
    </location>
</feature>
<comment type="caution">
    <text evidence="3">The sequence shown here is derived from an EMBL/GenBank/DDBJ whole genome shotgun (WGS) entry which is preliminary data.</text>
</comment>